<dbReference type="EMBL" id="BGZK01000105">
    <property type="protein sequence ID" value="GBP19211.1"/>
    <property type="molecule type" value="Genomic_DNA"/>
</dbReference>
<name>A0A4C1TYR0_EUMVA</name>
<proteinExistence type="predicted"/>
<protein>
    <submittedName>
        <fullName evidence="1">Uncharacterized protein</fullName>
    </submittedName>
</protein>
<keyword evidence="2" id="KW-1185">Reference proteome</keyword>
<evidence type="ECO:0000313" key="2">
    <source>
        <dbReference type="Proteomes" id="UP000299102"/>
    </source>
</evidence>
<gene>
    <name evidence="1" type="ORF">EVAR_11533_1</name>
</gene>
<comment type="caution">
    <text evidence="1">The sequence shown here is derived from an EMBL/GenBank/DDBJ whole genome shotgun (WGS) entry which is preliminary data.</text>
</comment>
<organism evidence="1 2">
    <name type="scientific">Eumeta variegata</name>
    <name type="common">Bagworm moth</name>
    <name type="synonym">Eumeta japonica</name>
    <dbReference type="NCBI Taxonomy" id="151549"/>
    <lineage>
        <taxon>Eukaryota</taxon>
        <taxon>Metazoa</taxon>
        <taxon>Ecdysozoa</taxon>
        <taxon>Arthropoda</taxon>
        <taxon>Hexapoda</taxon>
        <taxon>Insecta</taxon>
        <taxon>Pterygota</taxon>
        <taxon>Neoptera</taxon>
        <taxon>Endopterygota</taxon>
        <taxon>Lepidoptera</taxon>
        <taxon>Glossata</taxon>
        <taxon>Ditrysia</taxon>
        <taxon>Tineoidea</taxon>
        <taxon>Psychidae</taxon>
        <taxon>Oiketicinae</taxon>
        <taxon>Eumeta</taxon>
    </lineage>
</organism>
<sequence>MAVIVQTSRINELMLAVHSPRATKLKPEDLRSGPTETVIDRFYNTETDKQADRPAILSDMKRVLSCNECFNLA</sequence>
<dbReference type="Proteomes" id="UP000299102">
    <property type="component" value="Unassembled WGS sequence"/>
</dbReference>
<reference evidence="1 2" key="1">
    <citation type="journal article" date="2019" name="Commun. Biol.">
        <title>The bagworm genome reveals a unique fibroin gene that provides high tensile strength.</title>
        <authorList>
            <person name="Kono N."/>
            <person name="Nakamura H."/>
            <person name="Ohtoshi R."/>
            <person name="Tomita M."/>
            <person name="Numata K."/>
            <person name="Arakawa K."/>
        </authorList>
    </citation>
    <scope>NUCLEOTIDE SEQUENCE [LARGE SCALE GENOMIC DNA]</scope>
</reference>
<accession>A0A4C1TYR0</accession>
<dbReference type="AlphaFoldDB" id="A0A4C1TYR0"/>
<evidence type="ECO:0000313" key="1">
    <source>
        <dbReference type="EMBL" id="GBP19211.1"/>
    </source>
</evidence>